<keyword evidence="9" id="KW-0624">Polysaccharide degradation</keyword>
<comment type="catalytic activity">
    <reaction evidence="1">
        <text>Hydrolysis of terminal (1-&gt;4)-linked alpha-D-glucose residues successively from non-reducing ends of the chains with release of beta-D-glucose.</text>
        <dbReference type="EC" id="3.2.1.3"/>
    </reaction>
</comment>
<evidence type="ECO:0000256" key="8">
    <source>
        <dbReference type="ARBA" id="ARBA00023295"/>
    </source>
</evidence>
<feature type="region of interest" description="Disordered" evidence="12">
    <location>
        <begin position="163"/>
        <end position="192"/>
    </location>
</feature>
<keyword evidence="15" id="KW-1185">Reference proteome</keyword>
<reference evidence="14 15" key="1">
    <citation type="submission" date="2018-06" db="EMBL/GenBank/DDBJ databases">
        <title>Genome Sequence of the Brown Rot Fungal Pathogen Monilinia fructigena.</title>
        <authorList>
            <person name="Landi L."/>
            <person name="De Miccolis Angelini R.M."/>
            <person name="Pollastro S."/>
            <person name="Abate D."/>
            <person name="Faretra F."/>
            <person name="Romanazzi G."/>
        </authorList>
    </citation>
    <scope>NUCLEOTIDE SEQUENCE [LARGE SCALE GENOMIC DNA]</scope>
    <source>
        <strain evidence="14 15">Mfrg269</strain>
    </source>
</reference>
<dbReference type="OrthoDB" id="6123450at2759"/>
<protein>
    <recommendedName>
        <fullName evidence="3">glucan 1,4-alpha-glucosidase</fullName>
        <ecNumber evidence="3">3.2.1.3</ecNumber>
    </recommendedName>
    <alternativeName>
        <fullName evidence="11">1,4-alpha-D-glucan glucohydrolase</fullName>
    </alternativeName>
    <alternativeName>
        <fullName evidence="10">Glucan 1,4-alpha-glucosidase</fullName>
    </alternativeName>
</protein>
<dbReference type="EC" id="3.2.1.3" evidence="3"/>
<evidence type="ECO:0000256" key="1">
    <source>
        <dbReference type="ARBA" id="ARBA00001863"/>
    </source>
</evidence>
<evidence type="ECO:0000256" key="7">
    <source>
        <dbReference type="ARBA" id="ARBA00023277"/>
    </source>
</evidence>
<dbReference type="InterPro" id="IPR008928">
    <property type="entry name" value="6-hairpin_glycosidase_sf"/>
</dbReference>
<evidence type="ECO:0000313" key="15">
    <source>
        <dbReference type="Proteomes" id="UP000249056"/>
    </source>
</evidence>
<feature type="domain" description="GH15-like" evidence="13">
    <location>
        <begin position="79"/>
        <end position="212"/>
    </location>
</feature>
<keyword evidence="8" id="KW-0326">Glycosidase</keyword>
<evidence type="ECO:0000313" key="14">
    <source>
        <dbReference type="EMBL" id="RAL65286.1"/>
    </source>
</evidence>
<evidence type="ECO:0000256" key="12">
    <source>
        <dbReference type="SAM" id="MobiDB-lite"/>
    </source>
</evidence>
<dbReference type="Pfam" id="PF00723">
    <property type="entry name" value="Glyco_hydro_15"/>
    <property type="match status" value="2"/>
</dbReference>
<name>A0A395IZ47_9HELO</name>
<evidence type="ECO:0000256" key="2">
    <source>
        <dbReference type="ARBA" id="ARBA00006188"/>
    </source>
</evidence>
<dbReference type="InterPro" id="IPR012341">
    <property type="entry name" value="6hp_glycosidase-like_sf"/>
</dbReference>
<dbReference type="PANTHER" id="PTHR31616">
    <property type="entry name" value="TREHALASE"/>
    <property type="match status" value="1"/>
</dbReference>
<evidence type="ECO:0000256" key="3">
    <source>
        <dbReference type="ARBA" id="ARBA00012593"/>
    </source>
</evidence>
<dbReference type="EMBL" id="QKRW01000010">
    <property type="protein sequence ID" value="RAL65286.1"/>
    <property type="molecule type" value="Genomic_DNA"/>
</dbReference>
<feature type="domain" description="GH15-like" evidence="13">
    <location>
        <begin position="235"/>
        <end position="463"/>
    </location>
</feature>
<organism evidence="14 15">
    <name type="scientific">Monilinia fructigena</name>
    <dbReference type="NCBI Taxonomy" id="38457"/>
    <lineage>
        <taxon>Eukaryota</taxon>
        <taxon>Fungi</taxon>
        <taxon>Dikarya</taxon>
        <taxon>Ascomycota</taxon>
        <taxon>Pezizomycotina</taxon>
        <taxon>Leotiomycetes</taxon>
        <taxon>Helotiales</taxon>
        <taxon>Sclerotiniaceae</taxon>
        <taxon>Monilinia</taxon>
    </lineage>
</organism>
<dbReference type="SUPFAM" id="SSF48208">
    <property type="entry name" value="Six-hairpin glycosidases"/>
    <property type="match status" value="1"/>
</dbReference>
<evidence type="ECO:0000256" key="11">
    <source>
        <dbReference type="ARBA" id="ARBA00033473"/>
    </source>
</evidence>
<dbReference type="InterPro" id="IPR011613">
    <property type="entry name" value="GH15-like"/>
</dbReference>
<dbReference type="Gene3D" id="1.50.10.10">
    <property type="match status" value="2"/>
</dbReference>
<evidence type="ECO:0000259" key="13">
    <source>
        <dbReference type="Pfam" id="PF00723"/>
    </source>
</evidence>
<dbReference type="InterPro" id="IPR000165">
    <property type="entry name" value="Glucoamylase"/>
</dbReference>
<dbReference type="AlphaFoldDB" id="A0A395IZ47"/>
<dbReference type="Proteomes" id="UP000249056">
    <property type="component" value="Unassembled WGS sequence"/>
</dbReference>
<gene>
    <name evidence="14" type="ORF">DID88_000854</name>
</gene>
<evidence type="ECO:0000256" key="5">
    <source>
        <dbReference type="ARBA" id="ARBA00022801"/>
    </source>
</evidence>
<keyword evidence="6" id="KW-0325">Glycoprotein</keyword>
<evidence type="ECO:0000256" key="9">
    <source>
        <dbReference type="ARBA" id="ARBA00023326"/>
    </source>
</evidence>
<keyword evidence="7" id="KW-0119">Carbohydrate metabolism</keyword>
<dbReference type="GO" id="GO:0000272">
    <property type="term" value="P:polysaccharide catabolic process"/>
    <property type="evidence" value="ECO:0007669"/>
    <property type="project" value="UniProtKB-KW"/>
</dbReference>
<keyword evidence="4" id="KW-0732">Signal</keyword>
<dbReference type="PANTHER" id="PTHR31616:SF12">
    <property type="entry name" value="GLUCOAMYLASE"/>
    <property type="match status" value="1"/>
</dbReference>
<accession>A0A395IZ47</accession>
<comment type="similarity">
    <text evidence="2">Belongs to the glycosyl hydrolase 15 family.</text>
</comment>
<evidence type="ECO:0000256" key="4">
    <source>
        <dbReference type="ARBA" id="ARBA00022729"/>
    </source>
</evidence>
<proteinExistence type="inferred from homology"/>
<evidence type="ECO:0000256" key="6">
    <source>
        <dbReference type="ARBA" id="ARBA00023180"/>
    </source>
</evidence>
<dbReference type="PRINTS" id="PR00736">
    <property type="entry name" value="GLHYDRLASE15"/>
</dbReference>
<keyword evidence="5" id="KW-0378">Hydrolase</keyword>
<dbReference type="GO" id="GO:0000324">
    <property type="term" value="C:fungal-type vacuole"/>
    <property type="evidence" value="ECO:0007669"/>
    <property type="project" value="TreeGrafter"/>
</dbReference>
<sequence length="514" mass="54348">MASSILSALTSINSISNFNSTLVLHAVQPIMHTFTPLLLVGSLALQTIFAFPGPSRVEERNAEILRRSVDSFISTESPIALKNLLCNIGSDGACVSGAASGIVIASPDKVDPDYFYTWTRDSALVFKTLVDTFISSSYSASLQQEIENYISAQAGLQTVSNPSGGLSSGGLGEPKFNADKTHSQAHGRPQRDGPALRATALITYSKWLIANGYTSTVAGHRNQPGLISGRGSRLKFFTIAAQHRALVEGSALAAQIGQSCTYCDSQALKFFASSKASGVHSGYIISNINQNNGRSGKDANSILSSIQTFDPTAASVVDSFRSIYSINSGIAQGVAIAVGRYAEDSYYGGNPWYLNTLAAAEQLYDALYIVHLNKQGSITVTSTSLAFFKDFSSSITAGTYASSTTTYTTLYNAIKTYADGFVNVVATYTPSSGSLSETFNKAGGAQLSAYDLTWSYAAFLTAVARRAGVVPYSWGEPSASSVPGTCSATSAIGTYSTATATSWPASQTPQRRRK</sequence>
<comment type="caution">
    <text evidence="14">The sequence shown here is derived from an EMBL/GenBank/DDBJ whole genome shotgun (WGS) entry which is preliminary data.</text>
</comment>
<dbReference type="GO" id="GO:0004339">
    <property type="term" value="F:glucan 1,4-alpha-glucosidase activity"/>
    <property type="evidence" value="ECO:0007669"/>
    <property type="project" value="UniProtKB-EC"/>
</dbReference>
<evidence type="ECO:0000256" key="10">
    <source>
        <dbReference type="ARBA" id="ARBA00033442"/>
    </source>
</evidence>